<keyword evidence="2 10" id="KW-0963">Cytoplasm</keyword>
<evidence type="ECO:0000256" key="9">
    <source>
        <dbReference type="ARBA" id="ARBA00048248"/>
    </source>
</evidence>
<dbReference type="GO" id="GO:0005829">
    <property type="term" value="C:cytosol"/>
    <property type="evidence" value="ECO:0007669"/>
    <property type="project" value="TreeGrafter"/>
</dbReference>
<keyword evidence="4 10" id="KW-0547">Nucleotide-binding</keyword>
<dbReference type="InterPro" id="IPR001412">
    <property type="entry name" value="aa-tRNA-synth_I_CS"/>
</dbReference>
<comment type="subcellular location">
    <subcellularLocation>
        <location evidence="10">Cytoplasm</location>
    </subcellularLocation>
</comment>
<dbReference type="Gene3D" id="3.40.50.620">
    <property type="entry name" value="HUPs"/>
    <property type="match status" value="1"/>
</dbReference>
<dbReference type="SUPFAM" id="SSF55174">
    <property type="entry name" value="Alpha-L RNA-binding motif"/>
    <property type="match status" value="1"/>
</dbReference>
<gene>
    <name evidence="10" type="primary">tyrS</name>
    <name evidence="11" type="ORF">COS99_02685</name>
</gene>
<dbReference type="Pfam" id="PF00579">
    <property type="entry name" value="tRNA-synt_1b"/>
    <property type="match status" value="1"/>
</dbReference>
<comment type="function">
    <text evidence="10">Catalyzes the attachment of tyrosine to tRNA(Tyr) in a two-step reaction: tyrosine is first activated by ATP to form Tyr-AMP and then transferred to the acceptor end of tRNA(Tyr).</text>
</comment>
<feature type="binding site" evidence="10">
    <location>
        <position position="233"/>
    </location>
    <ligand>
        <name>ATP</name>
        <dbReference type="ChEBI" id="CHEBI:30616"/>
    </ligand>
</feature>
<evidence type="ECO:0000256" key="10">
    <source>
        <dbReference type="HAMAP-Rule" id="MF_02007"/>
    </source>
</evidence>
<keyword evidence="5 10" id="KW-0067">ATP-binding</keyword>
<dbReference type="AlphaFoldDB" id="A0A2J0KU11"/>
<dbReference type="GO" id="GO:0006437">
    <property type="term" value="P:tyrosyl-tRNA aminoacylation"/>
    <property type="evidence" value="ECO:0007669"/>
    <property type="project" value="UniProtKB-UniRule"/>
</dbReference>
<dbReference type="PANTHER" id="PTHR11766:SF1">
    <property type="entry name" value="TYROSINE--TRNA LIGASE"/>
    <property type="match status" value="1"/>
</dbReference>
<organism evidence="11 12">
    <name type="scientific">Candidatus Aquitaenariimonas noxiae</name>
    <dbReference type="NCBI Taxonomy" id="1974741"/>
    <lineage>
        <taxon>Bacteria</taxon>
        <taxon>Pseudomonadati</taxon>
        <taxon>Candidatus Omnitrophota</taxon>
        <taxon>Candidatus Aquitaenariimonas</taxon>
    </lineage>
</organism>
<dbReference type="HAMAP" id="MF_02007">
    <property type="entry name" value="Tyr_tRNA_synth_type2"/>
    <property type="match status" value="1"/>
</dbReference>
<dbReference type="InterPro" id="IPR002305">
    <property type="entry name" value="aa-tRNA-synth_Ic"/>
</dbReference>
<evidence type="ECO:0000313" key="12">
    <source>
        <dbReference type="Proteomes" id="UP000230052"/>
    </source>
</evidence>
<dbReference type="GO" id="GO:0004831">
    <property type="term" value="F:tyrosine-tRNA ligase activity"/>
    <property type="evidence" value="ECO:0007669"/>
    <property type="project" value="UniProtKB-UniRule"/>
</dbReference>
<keyword evidence="7 10" id="KW-0648">Protein biosynthesis</keyword>
<dbReference type="Proteomes" id="UP000230052">
    <property type="component" value="Unassembled WGS sequence"/>
</dbReference>
<dbReference type="EC" id="6.1.1.1" evidence="10"/>
<proteinExistence type="inferred from homology"/>
<dbReference type="PROSITE" id="PS00178">
    <property type="entry name" value="AA_TRNA_LIGASE_I"/>
    <property type="match status" value="1"/>
</dbReference>
<dbReference type="CDD" id="cd00805">
    <property type="entry name" value="TyrRS_core"/>
    <property type="match status" value="1"/>
</dbReference>
<dbReference type="PRINTS" id="PR01040">
    <property type="entry name" value="TRNASYNTHTYR"/>
</dbReference>
<accession>A0A2J0KU11</accession>
<evidence type="ECO:0000256" key="3">
    <source>
        <dbReference type="ARBA" id="ARBA00022598"/>
    </source>
</evidence>
<evidence type="ECO:0000256" key="4">
    <source>
        <dbReference type="ARBA" id="ARBA00022741"/>
    </source>
</evidence>
<dbReference type="Gene3D" id="3.10.290.10">
    <property type="entry name" value="RNA-binding S4 domain"/>
    <property type="match status" value="1"/>
</dbReference>
<reference evidence="11 12" key="1">
    <citation type="submission" date="2017-09" db="EMBL/GenBank/DDBJ databases">
        <title>Depth-based differentiation of microbial function through sediment-hosted aquifers and enrichment of novel symbionts in the deep terrestrial subsurface.</title>
        <authorList>
            <person name="Probst A.J."/>
            <person name="Ladd B."/>
            <person name="Jarett J.K."/>
            <person name="Geller-Mcgrath D.E."/>
            <person name="Sieber C.M."/>
            <person name="Emerson J.B."/>
            <person name="Anantharaman K."/>
            <person name="Thomas B.C."/>
            <person name="Malmstrom R."/>
            <person name="Stieglmeier M."/>
            <person name="Klingl A."/>
            <person name="Woyke T."/>
            <person name="Ryan C.M."/>
            <person name="Banfield J.F."/>
        </authorList>
    </citation>
    <scope>NUCLEOTIDE SEQUENCE [LARGE SCALE GENOMIC DNA]</scope>
    <source>
        <strain evidence="11">CG07_land_8_20_14_0_80_42_15</strain>
    </source>
</reference>
<evidence type="ECO:0000256" key="2">
    <source>
        <dbReference type="ARBA" id="ARBA00022490"/>
    </source>
</evidence>
<dbReference type="PANTHER" id="PTHR11766">
    <property type="entry name" value="TYROSYL-TRNA SYNTHETASE"/>
    <property type="match status" value="1"/>
</dbReference>
<evidence type="ECO:0000256" key="6">
    <source>
        <dbReference type="ARBA" id="ARBA00022884"/>
    </source>
</evidence>
<evidence type="ECO:0000256" key="5">
    <source>
        <dbReference type="ARBA" id="ARBA00022840"/>
    </source>
</evidence>
<name>A0A2J0KU11_9BACT</name>
<sequence>MMTVNEQLKIIRRGTVEIINEEGLKKKLDESIKFKKPLIVKAGFDPSAPDIHLGHTVLLRKLRHFQELGHRVVFLIGDFTAMIGDPSGRTQTRPTLTKEEVLENAKTYQKQVNKILDIKRIEVVFNSEWLGKLTPFNIAELLSKQTVARVLERDDFLKRYKEGKDISLLEFFYPLLQAYDSVVLKADIELGGADQKFNLLMGRTIQERYGQPPQIVITTPLLEGTDGVQKMSKSYSNYVGINEPPEEMYGKLMSISDEMMMKYYELLTDTEADSVKKLHPMEAKKSLAKEIVRQYHGQGEAEKAEKGFEKTFQKRDPFTGMKTIEVYVDTKDDRMLANILSSTVACTNLTITPCSKSGFRRLIGQGAVTINGTKSSDISPELDLDKEYSIKVGKRIFIKIILKSKKNA</sequence>
<dbReference type="InterPro" id="IPR014729">
    <property type="entry name" value="Rossmann-like_a/b/a_fold"/>
</dbReference>
<keyword evidence="8 10" id="KW-0030">Aminoacyl-tRNA synthetase</keyword>
<evidence type="ECO:0000256" key="1">
    <source>
        <dbReference type="ARBA" id="ARBA00011738"/>
    </source>
</evidence>
<feature type="short sequence motif" description="'HIGH' region" evidence="10">
    <location>
        <begin position="46"/>
        <end position="55"/>
    </location>
</feature>
<dbReference type="EMBL" id="PEWV01000025">
    <property type="protein sequence ID" value="PIU41992.1"/>
    <property type="molecule type" value="Genomic_DNA"/>
</dbReference>
<comment type="similarity">
    <text evidence="10">Belongs to the class-I aminoacyl-tRNA synthetase family. TyrS type 2 subfamily.</text>
</comment>
<evidence type="ECO:0000256" key="8">
    <source>
        <dbReference type="ARBA" id="ARBA00023146"/>
    </source>
</evidence>
<keyword evidence="3 10" id="KW-0436">Ligase</keyword>
<dbReference type="GO" id="GO:0005524">
    <property type="term" value="F:ATP binding"/>
    <property type="evidence" value="ECO:0007669"/>
    <property type="project" value="UniProtKB-UniRule"/>
</dbReference>
<dbReference type="NCBIfam" id="TIGR00234">
    <property type="entry name" value="tyrS"/>
    <property type="match status" value="1"/>
</dbReference>
<dbReference type="InterPro" id="IPR036986">
    <property type="entry name" value="S4_RNA-bd_sf"/>
</dbReference>
<dbReference type="InterPro" id="IPR002307">
    <property type="entry name" value="Tyr-tRNA-ligase"/>
</dbReference>
<evidence type="ECO:0000256" key="7">
    <source>
        <dbReference type="ARBA" id="ARBA00022917"/>
    </source>
</evidence>
<evidence type="ECO:0000313" key="11">
    <source>
        <dbReference type="EMBL" id="PIU41992.1"/>
    </source>
</evidence>
<dbReference type="Gene3D" id="1.10.240.10">
    <property type="entry name" value="Tyrosyl-Transfer RNA Synthetase"/>
    <property type="match status" value="1"/>
</dbReference>
<dbReference type="GO" id="GO:0003723">
    <property type="term" value="F:RNA binding"/>
    <property type="evidence" value="ECO:0007669"/>
    <property type="project" value="UniProtKB-KW"/>
</dbReference>
<dbReference type="InterPro" id="IPR024108">
    <property type="entry name" value="Tyr-tRNA-ligase_bac_2"/>
</dbReference>
<dbReference type="InterPro" id="IPR024088">
    <property type="entry name" value="Tyr-tRNA-ligase_bac-type"/>
</dbReference>
<dbReference type="SUPFAM" id="SSF52374">
    <property type="entry name" value="Nucleotidylyl transferase"/>
    <property type="match status" value="1"/>
</dbReference>
<keyword evidence="6" id="KW-0694">RNA-binding</keyword>
<dbReference type="FunFam" id="3.40.50.620:FF:000061">
    <property type="entry name" value="Tyrosine--tRNA ligase"/>
    <property type="match status" value="1"/>
</dbReference>
<protein>
    <recommendedName>
        <fullName evidence="10">Tyrosine--tRNA ligase</fullName>
        <ecNumber evidence="10">6.1.1.1</ecNumber>
    </recommendedName>
    <alternativeName>
        <fullName evidence="10">Tyrosyl-tRNA synthetase</fullName>
        <shortName evidence="10">TyrRS</shortName>
    </alternativeName>
</protein>
<feature type="short sequence motif" description="'KMSKS' region" evidence="10">
    <location>
        <begin position="230"/>
        <end position="234"/>
    </location>
</feature>
<comment type="catalytic activity">
    <reaction evidence="9 10">
        <text>tRNA(Tyr) + L-tyrosine + ATP = L-tyrosyl-tRNA(Tyr) + AMP + diphosphate + H(+)</text>
        <dbReference type="Rhea" id="RHEA:10220"/>
        <dbReference type="Rhea" id="RHEA-COMP:9706"/>
        <dbReference type="Rhea" id="RHEA-COMP:9707"/>
        <dbReference type="ChEBI" id="CHEBI:15378"/>
        <dbReference type="ChEBI" id="CHEBI:30616"/>
        <dbReference type="ChEBI" id="CHEBI:33019"/>
        <dbReference type="ChEBI" id="CHEBI:58315"/>
        <dbReference type="ChEBI" id="CHEBI:78442"/>
        <dbReference type="ChEBI" id="CHEBI:78536"/>
        <dbReference type="ChEBI" id="CHEBI:456215"/>
        <dbReference type="EC" id="6.1.1.1"/>
    </reaction>
</comment>
<comment type="caution">
    <text evidence="11">The sequence shown here is derived from an EMBL/GenBank/DDBJ whole genome shotgun (WGS) entry which is preliminary data.</text>
</comment>
<comment type="subunit">
    <text evidence="1 10">Homodimer.</text>
</comment>